<comment type="caution">
    <text evidence="1">The sequence shown here is derived from an EMBL/GenBank/DDBJ whole genome shotgun (WGS) entry which is preliminary data.</text>
</comment>
<dbReference type="VEuPathDB" id="MicrosporidiaDB:EDEG_04234"/>
<dbReference type="EMBL" id="AFBI03001087">
    <property type="protein sequence ID" value="EJW04410.2"/>
    <property type="molecule type" value="Genomic_DNA"/>
</dbReference>
<feature type="non-terminal residue" evidence="1">
    <location>
        <position position="252"/>
    </location>
</feature>
<proteinExistence type="predicted"/>
<protein>
    <submittedName>
        <fullName evidence="1">Uncharacterized protein</fullName>
    </submittedName>
</protein>
<accession>J9DPD7</accession>
<dbReference type="AlphaFoldDB" id="J9DPD7"/>
<reference evidence="1 2" key="1">
    <citation type="submission" date="2011-08" db="EMBL/GenBank/DDBJ databases">
        <authorList>
            <person name="Liu Z.J."/>
            <person name="Shi F.L."/>
            <person name="Lu J.Q."/>
            <person name="Li M."/>
            <person name="Wang Z.L."/>
        </authorList>
    </citation>
    <scope>NUCLEOTIDE SEQUENCE [LARGE SCALE GENOMIC DNA]</scope>
    <source>
        <strain evidence="1 2">USNM 41457</strain>
    </source>
</reference>
<dbReference type="InParanoid" id="J9DPD7"/>
<reference evidence="2" key="2">
    <citation type="submission" date="2015-07" db="EMBL/GenBank/DDBJ databases">
        <title>Contrasting host-pathogen interactions and genome evolution in two generalist and specialist microsporidian pathogens of mosquitoes.</title>
        <authorList>
            <consortium name="The Broad Institute Genomics Platform"/>
            <consortium name="The Broad Institute Genome Sequencing Center for Infectious Disease"/>
            <person name="Cuomo C.A."/>
            <person name="Sanscrainte N.D."/>
            <person name="Goldberg J.M."/>
            <person name="Heiman D."/>
            <person name="Young S."/>
            <person name="Zeng Q."/>
            <person name="Becnel J.J."/>
            <person name="Birren B.W."/>
        </authorList>
    </citation>
    <scope>NUCLEOTIDE SEQUENCE [LARGE SCALE GENOMIC DNA]</scope>
    <source>
        <strain evidence="2">USNM 41457</strain>
    </source>
</reference>
<sequence>LIKKNLELSQCSLNEISNVENGSNSEITFEKKTYHLKSSFVSNFNNLEDSDIDLKTKNSIDKNFSLEQQKKEIKFKSGNDISSLIKLSDKTNKFDLNDKNHFEVCQKEINKKKQIPPEIKDLSKKRHVFPSPKDSSNFENSYLNLVCETQENISSKTDLTTFKSDSLDSTNIETKTLYDTSNINKKQHKKSQEFIYTEINNKLSSNDIPRYTEDIFITKCEGKLHQSKKQLFNPMNIDFKTICFDTIFLDNT</sequence>
<dbReference type="HOGENOM" id="CLU_1109234_0_0_1"/>
<evidence type="ECO:0000313" key="2">
    <source>
        <dbReference type="Proteomes" id="UP000003163"/>
    </source>
</evidence>
<name>J9DPD7_EDHAE</name>
<organism evidence="1 2">
    <name type="scientific">Edhazardia aedis (strain USNM 41457)</name>
    <name type="common">Microsporidian parasite</name>
    <dbReference type="NCBI Taxonomy" id="1003232"/>
    <lineage>
        <taxon>Eukaryota</taxon>
        <taxon>Fungi</taxon>
        <taxon>Fungi incertae sedis</taxon>
        <taxon>Microsporidia</taxon>
        <taxon>Edhazardia</taxon>
    </lineage>
</organism>
<evidence type="ECO:0000313" key="1">
    <source>
        <dbReference type="EMBL" id="EJW04410.2"/>
    </source>
</evidence>
<gene>
    <name evidence="1" type="ORF">EDEG_04234</name>
</gene>
<keyword evidence="2" id="KW-1185">Reference proteome</keyword>
<dbReference type="Proteomes" id="UP000003163">
    <property type="component" value="Unassembled WGS sequence"/>
</dbReference>
<feature type="non-terminal residue" evidence="1">
    <location>
        <position position="1"/>
    </location>
</feature>